<proteinExistence type="predicted"/>
<dbReference type="EMBL" id="MN740639">
    <property type="protein sequence ID" value="QHU36485.1"/>
    <property type="molecule type" value="Genomic_DNA"/>
</dbReference>
<reference evidence="1" key="1">
    <citation type="journal article" date="2020" name="Nature">
        <title>Giant virus diversity and host interactions through global metagenomics.</title>
        <authorList>
            <person name="Schulz F."/>
            <person name="Roux S."/>
            <person name="Paez-Espino D."/>
            <person name="Jungbluth S."/>
            <person name="Walsh D.A."/>
            <person name="Denef V.J."/>
            <person name="McMahon K.D."/>
            <person name="Konstantinidis K.T."/>
            <person name="Eloe-Fadrosh E.A."/>
            <person name="Kyrpides N.C."/>
            <person name="Woyke T."/>
        </authorList>
    </citation>
    <scope>NUCLEOTIDE SEQUENCE</scope>
    <source>
        <strain evidence="1">GVMAG-S-1035231-58</strain>
    </source>
</reference>
<name>A0A6C0M2K7_9ZZZZ</name>
<dbReference type="AlphaFoldDB" id="A0A6C0M2K7"/>
<protein>
    <submittedName>
        <fullName evidence="1">Uncharacterized protein</fullName>
    </submittedName>
</protein>
<evidence type="ECO:0000313" key="1">
    <source>
        <dbReference type="EMBL" id="QHU36485.1"/>
    </source>
</evidence>
<sequence>MKHQVVLLLALAAIAVSMVFFNKEKFENIDYYGGDIEKTSRTIATEDSSYAQRTNSMPPPPVVSPPLTGHPTPFQVNQWNAYV</sequence>
<organism evidence="1">
    <name type="scientific">viral metagenome</name>
    <dbReference type="NCBI Taxonomy" id="1070528"/>
    <lineage>
        <taxon>unclassified sequences</taxon>
        <taxon>metagenomes</taxon>
        <taxon>organismal metagenomes</taxon>
    </lineage>
</organism>
<accession>A0A6C0M2K7</accession>